<dbReference type="Proteomes" id="UP000295281">
    <property type="component" value="Unassembled WGS sequence"/>
</dbReference>
<name>A0A4R6VAQ9_9ACTN</name>
<keyword evidence="2" id="KW-1185">Reference proteome</keyword>
<accession>A0A4R6VAQ9</accession>
<gene>
    <name evidence="1" type="ORF">EV190_103178</name>
</gene>
<dbReference type="InterPro" id="IPR014229">
    <property type="entry name" value="Spore_YtfJ"/>
</dbReference>
<dbReference type="RefSeq" id="WP_133740642.1">
    <property type="nucleotide sequence ID" value="NZ_SNYN01000003.1"/>
</dbReference>
<dbReference type="OrthoDB" id="3431680at2"/>
<dbReference type="Pfam" id="PF09579">
    <property type="entry name" value="Spore_YtfJ"/>
    <property type="match status" value="1"/>
</dbReference>
<dbReference type="AlphaFoldDB" id="A0A4R6VAQ9"/>
<evidence type="ECO:0000313" key="1">
    <source>
        <dbReference type="EMBL" id="TDQ53727.1"/>
    </source>
</evidence>
<comment type="caution">
    <text evidence="1">The sequence shown here is derived from an EMBL/GenBank/DDBJ whole genome shotgun (WGS) entry which is preliminary data.</text>
</comment>
<reference evidence="1 2" key="1">
    <citation type="submission" date="2019-03" db="EMBL/GenBank/DDBJ databases">
        <title>Genomic Encyclopedia of Type Strains, Phase IV (KMG-IV): sequencing the most valuable type-strain genomes for metagenomic binning, comparative biology and taxonomic classification.</title>
        <authorList>
            <person name="Goeker M."/>
        </authorList>
    </citation>
    <scope>NUCLEOTIDE SEQUENCE [LARGE SCALE GENOMIC DNA]</scope>
    <source>
        <strain evidence="1 2">DSM 46770</strain>
    </source>
</reference>
<protein>
    <submittedName>
        <fullName evidence="1">Sporulation protein YtfJ</fullName>
    </submittedName>
</protein>
<evidence type="ECO:0000313" key="2">
    <source>
        <dbReference type="Proteomes" id="UP000295281"/>
    </source>
</evidence>
<organism evidence="1 2">
    <name type="scientific">Actinorugispora endophytica</name>
    <dbReference type="NCBI Taxonomy" id="1605990"/>
    <lineage>
        <taxon>Bacteria</taxon>
        <taxon>Bacillati</taxon>
        <taxon>Actinomycetota</taxon>
        <taxon>Actinomycetes</taxon>
        <taxon>Streptosporangiales</taxon>
        <taxon>Nocardiopsidaceae</taxon>
        <taxon>Actinorugispora</taxon>
    </lineage>
</organism>
<dbReference type="EMBL" id="SNYN01000003">
    <property type="protein sequence ID" value="TDQ53727.1"/>
    <property type="molecule type" value="Genomic_DNA"/>
</dbReference>
<proteinExistence type="predicted"/>
<sequence length="128" mass="12769">MIHARPPAERTTTPGELLDSLAAKLGARASAAAVHGDPIECGGVTIIPIARVGYAFGGRTGTGTGRVGRGEGGGGGGGVSAVPVGYIRVADGQAVFKPIHEPVKSLVVPLAVIAGITAVQIVRTALRR</sequence>